<reference evidence="7 8" key="1">
    <citation type="submission" date="2018-09" db="EMBL/GenBank/DDBJ databases">
        <title>Genome sequencing of Nocardioides immobilis CCTCC AB 2017083 for comparison to Nocardioides silvaticus.</title>
        <authorList>
            <person name="Li C."/>
            <person name="Wang G."/>
        </authorList>
    </citation>
    <scope>NUCLEOTIDE SEQUENCE [LARGE SCALE GENOMIC DNA]</scope>
    <source>
        <strain evidence="7 8">CCTCC AB 2017083</strain>
    </source>
</reference>
<evidence type="ECO:0000259" key="6">
    <source>
        <dbReference type="PROSITE" id="PS51296"/>
    </source>
</evidence>
<keyword evidence="8" id="KW-1185">Reference proteome</keyword>
<evidence type="ECO:0000313" key="7">
    <source>
        <dbReference type="EMBL" id="RHW25315.1"/>
    </source>
</evidence>
<dbReference type="GO" id="GO:0051537">
    <property type="term" value="F:2 iron, 2 sulfur cluster binding"/>
    <property type="evidence" value="ECO:0007669"/>
    <property type="project" value="UniProtKB-KW"/>
</dbReference>
<dbReference type="InterPro" id="IPR017941">
    <property type="entry name" value="Rieske_2Fe-2S"/>
</dbReference>
<proteinExistence type="predicted"/>
<sequence length="476" mass="51075">MTPLWLDRPRSTHPTLTSPATYDVVVAGGGVVGLLTGLLLARAGRRVAVLEARQVGDGTTGHTTAKVSLLQGTRLSRAVRTNPPSVLRDYVAANQEGQAWLRRFCEAHDVAYQDRPAYTYATTRPGELRARAELSVAGLAGLDATWEESTELPFPVRGAVRLADQMQLHPMDLLDALVAQLVAEGGELYEQSRLTDVHHRGPTVAVTTEHTTLTTDHVVLATGQPVLRRHGFFARLKPGRSYAAALRSPTVPTGMYLSSDHPTRSLRSLPVPGDAELLLVGGNGHVTGREDSAAGHLEELLDWARATFGGEVTHTWSAQDHASVTGLPYVGPMLPRERRIWVATGFDKWGLAAAPAAALLLTKSILEQDGAGEKPPWHRAFSSWTPRETAGAPRAAGYTAGVGLEVAKDVVGRRWRDAQQADPAVRGICTHLGGVVHWNDAERSWDCPLHGSRFAPDGSVLEGPAVCGLRKLGSSG</sequence>
<dbReference type="PANTHER" id="PTHR13847:SF274">
    <property type="entry name" value="RIESKE 2FE-2S IRON-SULFUR PROTEIN YHFW-RELATED"/>
    <property type="match status" value="1"/>
</dbReference>
<gene>
    <name evidence="7" type="ORF">D0Z08_20375</name>
</gene>
<dbReference type="Gene3D" id="3.50.50.60">
    <property type="entry name" value="FAD/NAD(P)-binding domain"/>
    <property type="match status" value="1"/>
</dbReference>
<keyword evidence="2" id="KW-0479">Metal-binding</keyword>
<dbReference type="GO" id="GO:0046872">
    <property type="term" value="F:metal ion binding"/>
    <property type="evidence" value="ECO:0007669"/>
    <property type="project" value="UniProtKB-KW"/>
</dbReference>
<keyword evidence="4" id="KW-0411">Iron-sulfur</keyword>
<accession>A0A417XY46</accession>
<evidence type="ECO:0000256" key="5">
    <source>
        <dbReference type="ARBA" id="ARBA00023157"/>
    </source>
</evidence>
<dbReference type="SUPFAM" id="SSF51905">
    <property type="entry name" value="FAD/NAD(P)-binding domain"/>
    <property type="match status" value="1"/>
</dbReference>
<dbReference type="OrthoDB" id="9767869at2"/>
<dbReference type="Gene3D" id="3.30.9.10">
    <property type="entry name" value="D-Amino Acid Oxidase, subunit A, domain 2"/>
    <property type="match status" value="1"/>
</dbReference>
<dbReference type="Pfam" id="PF00355">
    <property type="entry name" value="Rieske"/>
    <property type="match status" value="1"/>
</dbReference>
<keyword evidence="1" id="KW-0001">2Fe-2S</keyword>
<dbReference type="Proteomes" id="UP000283644">
    <property type="component" value="Unassembled WGS sequence"/>
</dbReference>
<dbReference type="InterPro" id="IPR036922">
    <property type="entry name" value="Rieske_2Fe-2S_sf"/>
</dbReference>
<dbReference type="AlphaFoldDB" id="A0A417XY46"/>
<dbReference type="GO" id="GO:0005737">
    <property type="term" value="C:cytoplasm"/>
    <property type="evidence" value="ECO:0007669"/>
    <property type="project" value="TreeGrafter"/>
</dbReference>
<dbReference type="PANTHER" id="PTHR13847">
    <property type="entry name" value="SARCOSINE DEHYDROGENASE-RELATED"/>
    <property type="match status" value="1"/>
</dbReference>
<name>A0A417XY46_9ACTN</name>
<dbReference type="PROSITE" id="PS51296">
    <property type="entry name" value="RIESKE"/>
    <property type="match status" value="1"/>
</dbReference>
<evidence type="ECO:0000256" key="4">
    <source>
        <dbReference type="ARBA" id="ARBA00023014"/>
    </source>
</evidence>
<dbReference type="InterPro" id="IPR036188">
    <property type="entry name" value="FAD/NAD-bd_sf"/>
</dbReference>
<keyword evidence="3" id="KW-0408">Iron</keyword>
<dbReference type="EMBL" id="QXGH01000025">
    <property type="protein sequence ID" value="RHW25315.1"/>
    <property type="molecule type" value="Genomic_DNA"/>
</dbReference>
<dbReference type="PRINTS" id="PR00162">
    <property type="entry name" value="RIESKE"/>
</dbReference>
<evidence type="ECO:0000313" key="8">
    <source>
        <dbReference type="Proteomes" id="UP000283644"/>
    </source>
</evidence>
<feature type="domain" description="Rieske" evidence="6">
    <location>
        <begin position="415"/>
        <end position="476"/>
    </location>
</feature>
<dbReference type="InterPro" id="IPR006076">
    <property type="entry name" value="FAD-dep_OxRdtase"/>
</dbReference>
<evidence type="ECO:0000256" key="1">
    <source>
        <dbReference type="ARBA" id="ARBA00022714"/>
    </source>
</evidence>
<dbReference type="InterPro" id="IPR005805">
    <property type="entry name" value="Rieske_Fe-S_prot_C"/>
</dbReference>
<comment type="caution">
    <text evidence="7">The sequence shown here is derived from an EMBL/GenBank/DDBJ whole genome shotgun (WGS) entry which is preliminary data.</text>
</comment>
<protein>
    <submittedName>
        <fullName evidence="7">FAD-dependent oxidoreductase</fullName>
    </submittedName>
</protein>
<keyword evidence="5" id="KW-1015">Disulfide bond</keyword>
<dbReference type="SUPFAM" id="SSF50022">
    <property type="entry name" value="ISP domain"/>
    <property type="match status" value="1"/>
</dbReference>
<dbReference type="Pfam" id="PF01266">
    <property type="entry name" value="DAO"/>
    <property type="match status" value="1"/>
</dbReference>
<evidence type="ECO:0000256" key="3">
    <source>
        <dbReference type="ARBA" id="ARBA00023004"/>
    </source>
</evidence>
<dbReference type="GO" id="GO:0016705">
    <property type="term" value="F:oxidoreductase activity, acting on paired donors, with incorporation or reduction of molecular oxygen"/>
    <property type="evidence" value="ECO:0007669"/>
    <property type="project" value="UniProtKB-ARBA"/>
</dbReference>
<dbReference type="Gene3D" id="2.102.10.10">
    <property type="entry name" value="Rieske [2Fe-2S] iron-sulphur domain"/>
    <property type="match status" value="1"/>
</dbReference>
<dbReference type="GO" id="GO:0004497">
    <property type="term" value="F:monooxygenase activity"/>
    <property type="evidence" value="ECO:0007669"/>
    <property type="project" value="UniProtKB-ARBA"/>
</dbReference>
<organism evidence="7 8">
    <name type="scientific">Nocardioides immobilis</name>
    <dbReference type="NCBI Taxonomy" id="2049295"/>
    <lineage>
        <taxon>Bacteria</taxon>
        <taxon>Bacillati</taxon>
        <taxon>Actinomycetota</taxon>
        <taxon>Actinomycetes</taxon>
        <taxon>Propionibacteriales</taxon>
        <taxon>Nocardioidaceae</taxon>
        <taxon>Nocardioides</taxon>
    </lineage>
</organism>
<dbReference type="GO" id="GO:0016020">
    <property type="term" value="C:membrane"/>
    <property type="evidence" value="ECO:0007669"/>
    <property type="project" value="InterPro"/>
</dbReference>
<evidence type="ECO:0000256" key="2">
    <source>
        <dbReference type="ARBA" id="ARBA00022723"/>
    </source>
</evidence>